<feature type="non-terminal residue" evidence="1">
    <location>
        <position position="1"/>
    </location>
</feature>
<name>A0A2H5QWA3_CITUN</name>
<accession>A0A2H5QWA3</accession>
<evidence type="ECO:0000313" key="2">
    <source>
        <dbReference type="Proteomes" id="UP000236630"/>
    </source>
</evidence>
<dbReference type="SUPFAM" id="SSF53098">
    <property type="entry name" value="Ribonuclease H-like"/>
    <property type="match status" value="1"/>
</dbReference>
<dbReference type="EMBL" id="BDQV01000996">
    <property type="protein sequence ID" value="GAY68867.1"/>
    <property type="molecule type" value="Genomic_DNA"/>
</dbReference>
<reference evidence="1 2" key="1">
    <citation type="journal article" date="2017" name="Front. Genet.">
        <title>Draft sequencing of the heterozygous diploid genome of Satsuma (Citrus unshiu Marc.) using a hybrid assembly approach.</title>
        <authorList>
            <person name="Shimizu T."/>
            <person name="Tanizawa Y."/>
            <person name="Mochizuki T."/>
            <person name="Nagasaki H."/>
            <person name="Yoshioka T."/>
            <person name="Toyoda A."/>
            <person name="Fujiyama A."/>
            <person name="Kaminuma E."/>
            <person name="Nakamura Y."/>
        </authorList>
    </citation>
    <scope>NUCLEOTIDE SEQUENCE [LARGE SCALE GENOMIC DNA]</scope>
    <source>
        <strain evidence="2">cv. Miyagawa wase</strain>
    </source>
</reference>
<gene>
    <name evidence="1" type="ORF">CUMW_267480</name>
</gene>
<organism evidence="1 2">
    <name type="scientific">Citrus unshiu</name>
    <name type="common">Satsuma mandarin</name>
    <name type="synonym">Citrus nobilis var. unshiu</name>
    <dbReference type="NCBI Taxonomy" id="55188"/>
    <lineage>
        <taxon>Eukaryota</taxon>
        <taxon>Viridiplantae</taxon>
        <taxon>Streptophyta</taxon>
        <taxon>Embryophyta</taxon>
        <taxon>Tracheophyta</taxon>
        <taxon>Spermatophyta</taxon>
        <taxon>Magnoliopsida</taxon>
        <taxon>eudicotyledons</taxon>
        <taxon>Gunneridae</taxon>
        <taxon>Pentapetalae</taxon>
        <taxon>rosids</taxon>
        <taxon>malvids</taxon>
        <taxon>Sapindales</taxon>
        <taxon>Rutaceae</taxon>
        <taxon>Aurantioideae</taxon>
        <taxon>Citrus</taxon>
    </lineage>
</organism>
<dbReference type="InterPro" id="IPR036397">
    <property type="entry name" value="RNaseH_sf"/>
</dbReference>
<protein>
    <recommendedName>
        <fullName evidence="3">3'-5' exonuclease domain-containing protein</fullName>
    </recommendedName>
</protein>
<dbReference type="PANTHER" id="PTHR46814:SF1">
    <property type="entry name" value="EGALITARIAN, ISOFORM B"/>
    <property type="match status" value="1"/>
</dbReference>
<sequence>RHSTTPHSEHQLSLEKKEKKEKRQLVIGLDCEGVDNYRHGSLLAFPEAIYLVDAIQGREIIGKACKPTLKSSYITKVIHDCKRDSEVSY</sequence>
<dbReference type="AlphaFoldDB" id="A0A2H5QWA3"/>
<evidence type="ECO:0008006" key="3">
    <source>
        <dbReference type="Google" id="ProtNLM"/>
    </source>
</evidence>
<dbReference type="PANTHER" id="PTHR46814">
    <property type="entry name" value="EGALITARIAN, ISOFORM B"/>
    <property type="match status" value="1"/>
</dbReference>
<comment type="caution">
    <text evidence="1">The sequence shown here is derived from an EMBL/GenBank/DDBJ whole genome shotgun (WGS) entry which is preliminary data.</text>
</comment>
<proteinExistence type="predicted"/>
<evidence type="ECO:0000313" key="1">
    <source>
        <dbReference type="EMBL" id="GAY68867.1"/>
    </source>
</evidence>
<dbReference type="Gene3D" id="3.30.420.10">
    <property type="entry name" value="Ribonuclease H-like superfamily/Ribonuclease H"/>
    <property type="match status" value="1"/>
</dbReference>
<keyword evidence="2" id="KW-1185">Reference proteome</keyword>
<dbReference type="InterPro" id="IPR012337">
    <property type="entry name" value="RNaseH-like_sf"/>
</dbReference>
<dbReference type="Proteomes" id="UP000236630">
    <property type="component" value="Unassembled WGS sequence"/>
</dbReference>
<dbReference type="STRING" id="55188.A0A2H5QWA3"/>
<dbReference type="GO" id="GO:0003676">
    <property type="term" value="F:nucleic acid binding"/>
    <property type="evidence" value="ECO:0007669"/>
    <property type="project" value="InterPro"/>
</dbReference>